<proteinExistence type="inferred from homology"/>
<evidence type="ECO:0000256" key="5">
    <source>
        <dbReference type="ARBA" id="ARBA00022679"/>
    </source>
</evidence>
<comment type="caution">
    <text evidence="13">The sequence shown here is derived from an EMBL/GenBank/DDBJ whole genome shotgun (WGS) entry which is preliminary data.</text>
</comment>
<gene>
    <name evidence="11" type="primary">rpoA</name>
    <name evidence="13" type="ORF">UU23_C0004G0006</name>
</gene>
<dbReference type="GO" id="GO:0006351">
    <property type="term" value="P:DNA-templated transcription"/>
    <property type="evidence" value="ECO:0007669"/>
    <property type="project" value="UniProtKB-UniRule"/>
</dbReference>
<dbReference type="NCBIfam" id="NF003519">
    <property type="entry name" value="PRK05182.2-5"/>
    <property type="match status" value="1"/>
</dbReference>
<evidence type="ECO:0000256" key="3">
    <source>
        <dbReference type="ARBA" id="ARBA00015972"/>
    </source>
</evidence>
<evidence type="ECO:0000256" key="8">
    <source>
        <dbReference type="ARBA" id="ARBA00032524"/>
    </source>
</evidence>
<evidence type="ECO:0000313" key="14">
    <source>
        <dbReference type="Proteomes" id="UP000034292"/>
    </source>
</evidence>
<dbReference type="Proteomes" id="UP000034292">
    <property type="component" value="Unassembled WGS sequence"/>
</dbReference>
<comment type="catalytic activity">
    <reaction evidence="10 11">
        <text>RNA(n) + a ribonucleoside 5'-triphosphate = RNA(n+1) + diphosphate</text>
        <dbReference type="Rhea" id="RHEA:21248"/>
        <dbReference type="Rhea" id="RHEA-COMP:14527"/>
        <dbReference type="Rhea" id="RHEA-COMP:17342"/>
        <dbReference type="ChEBI" id="CHEBI:33019"/>
        <dbReference type="ChEBI" id="CHEBI:61557"/>
        <dbReference type="ChEBI" id="CHEBI:140395"/>
        <dbReference type="EC" id="2.7.7.6"/>
    </reaction>
</comment>
<evidence type="ECO:0000256" key="10">
    <source>
        <dbReference type="ARBA" id="ARBA00048552"/>
    </source>
</evidence>
<dbReference type="InterPro" id="IPR036643">
    <property type="entry name" value="RNApol_insert_sf"/>
</dbReference>
<dbReference type="GO" id="GO:0000428">
    <property type="term" value="C:DNA-directed RNA polymerase complex"/>
    <property type="evidence" value="ECO:0007669"/>
    <property type="project" value="UniProtKB-KW"/>
</dbReference>
<dbReference type="InterPro" id="IPR011260">
    <property type="entry name" value="RNAP_asu_C"/>
</dbReference>
<comment type="subunit">
    <text evidence="11">Homodimer. The RNAP catalytic core consists of 2 alpha, 1 beta, 1 beta' and 1 omega subunit. When a sigma factor is associated with the core the holoenzyme is formed, which can initiate transcription.</text>
</comment>
<dbReference type="GO" id="GO:0003677">
    <property type="term" value="F:DNA binding"/>
    <property type="evidence" value="ECO:0007669"/>
    <property type="project" value="UniProtKB-UniRule"/>
</dbReference>
<dbReference type="NCBIfam" id="NF003513">
    <property type="entry name" value="PRK05182.1-2"/>
    <property type="match status" value="1"/>
</dbReference>
<dbReference type="GO" id="GO:0003899">
    <property type="term" value="F:DNA-directed RNA polymerase activity"/>
    <property type="evidence" value="ECO:0007669"/>
    <property type="project" value="UniProtKB-UniRule"/>
</dbReference>
<name>A0A0G0TLZ2_9BACT</name>
<accession>A0A0G0TLZ2</accession>
<evidence type="ECO:0000256" key="11">
    <source>
        <dbReference type="HAMAP-Rule" id="MF_00059"/>
    </source>
</evidence>
<dbReference type="SUPFAM" id="SSF55257">
    <property type="entry name" value="RBP11-like subunits of RNA polymerase"/>
    <property type="match status" value="1"/>
</dbReference>
<keyword evidence="6 11" id="KW-0548">Nucleotidyltransferase</keyword>
<dbReference type="Pfam" id="PF03118">
    <property type="entry name" value="RNA_pol_A_CTD"/>
    <property type="match status" value="1"/>
</dbReference>
<dbReference type="AlphaFoldDB" id="A0A0G0TLZ2"/>
<dbReference type="GO" id="GO:0005737">
    <property type="term" value="C:cytoplasm"/>
    <property type="evidence" value="ECO:0007669"/>
    <property type="project" value="UniProtKB-ARBA"/>
</dbReference>
<keyword evidence="5 11" id="KW-0808">Transferase</keyword>
<keyword evidence="4 11" id="KW-0240">DNA-directed RNA polymerase</keyword>
<dbReference type="EC" id="2.7.7.6" evidence="2 11"/>
<dbReference type="Gene3D" id="1.10.150.20">
    <property type="entry name" value="5' to 3' exonuclease, C-terminal subdomain"/>
    <property type="match status" value="1"/>
</dbReference>
<dbReference type="InterPro" id="IPR011263">
    <property type="entry name" value="DNA-dir_RNA_pol_RpoA/D/Rpb3"/>
</dbReference>
<reference evidence="13 14" key="1">
    <citation type="journal article" date="2015" name="Nature">
        <title>rRNA introns, odd ribosomes, and small enigmatic genomes across a large radiation of phyla.</title>
        <authorList>
            <person name="Brown C.T."/>
            <person name="Hug L.A."/>
            <person name="Thomas B.C."/>
            <person name="Sharon I."/>
            <person name="Castelle C.J."/>
            <person name="Singh A."/>
            <person name="Wilkins M.J."/>
            <person name="Williams K.H."/>
            <person name="Banfield J.F."/>
        </authorList>
    </citation>
    <scope>NUCLEOTIDE SEQUENCE [LARGE SCALE GENOMIC DNA]</scope>
</reference>
<dbReference type="NCBIfam" id="TIGR02027">
    <property type="entry name" value="rpoA"/>
    <property type="match status" value="1"/>
</dbReference>
<evidence type="ECO:0000256" key="2">
    <source>
        <dbReference type="ARBA" id="ARBA00012418"/>
    </source>
</evidence>
<evidence type="ECO:0000313" key="13">
    <source>
        <dbReference type="EMBL" id="KKR78024.1"/>
    </source>
</evidence>
<dbReference type="STRING" id="1618408.UU23_C0004G0006"/>
<evidence type="ECO:0000256" key="1">
    <source>
        <dbReference type="ARBA" id="ARBA00007123"/>
    </source>
</evidence>
<dbReference type="CDD" id="cd06928">
    <property type="entry name" value="RNAP_alpha_NTD"/>
    <property type="match status" value="1"/>
</dbReference>
<dbReference type="EMBL" id="LBZV01000004">
    <property type="protein sequence ID" value="KKR78024.1"/>
    <property type="molecule type" value="Genomic_DNA"/>
</dbReference>
<dbReference type="InterPro" id="IPR036603">
    <property type="entry name" value="RBP11-like"/>
</dbReference>
<dbReference type="GO" id="GO:0046983">
    <property type="term" value="F:protein dimerization activity"/>
    <property type="evidence" value="ECO:0007669"/>
    <property type="project" value="InterPro"/>
</dbReference>
<evidence type="ECO:0000259" key="12">
    <source>
        <dbReference type="SMART" id="SM00662"/>
    </source>
</evidence>
<evidence type="ECO:0000256" key="4">
    <source>
        <dbReference type="ARBA" id="ARBA00022478"/>
    </source>
</evidence>
<comment type="similarity">
    <text evidence="1 11">Belongs to the RNA polymerase alpha chain family.</text>
</comment>
<feature type="region of interest" description="Alpha N-terminal domain (alpha-NTD)" evidence="11">
    <location>
        <begin position="1"/>
        <end position="238"/>
    </location>
</feature>
<dbReference type="SMART" id="SM00662">
    <property type="entry name" value="RPOLD"/>
    <property type="match status" value="1"/>
</dbReference>
<evidence type="ECO:0000256" key="6">
    <source>
        <dbReference type="ARBA" id="ARBA00022695"/>
    </source>
</evidence>
<protein>
    <recommendedName>
        <fullName evidence="3 11">DNA-directed RNA polymerase subunit alpha</fullName>
        <shortName evidence="11">RNAP subunit alpha</shortName>
        <ecNumber evidence="2 11">2.7.7.6</ecNumber>
    </recommendedName>
    <alternativeName>
        <fullName evidence="9 11">RNA polymerase subunit alpha</fullName>
    </alternativeName>
    <alternativeName>
        <fullName evidence="8 11">Transcriptase subunit alpha</fullName>
    </alternativeName>
</protein>
<dbReference type="SUPFAM" id="SSF56553">
    <property type="entry name" value="Insert subdomain of RNA polymerase alpha subunit"/>
    <property type="match status" value="1"/>
</dbReference>
<dbReference type="Pfam" id="PF01193">
    <property type="entry name" value="RNA_pol_L"/>
    <property type="match status" value="1"/>
</dbReference>
<dbReference type="Pfam" id="PF01000">
    <property type="entry name" value="RNA_pol_A_bac"/>
    <property type="match status" value="1"/>
</dbReference>
<feature type="domain" description="DNA-directed RNA polymerase RpoA/D/Rpb3-type" evidence="12">
    <location>
        <begin position="27"/>
        <end position="233"/>
    </location>
</feature>
<organism evidence="13 14">
    <name type="scientific">Candidatus Curtissbacteria bacterium GW2011_GWA1_40_9</name>
    <dbReference type="NCBI Taxonomy" id="1618408"/>
    <lineage>
        <taxon>Bacteria</taxon>
        <taxon>Candidatus Curtissiibacteriota</taxon>
    </lineage>
</organism>
<dbReference type="InterPro" id="IPR011773">
    <property type="entry name" value="DNA-dir_RpoA"/>
</dbReference>
<keyword evidence="7 11" id="KW-0804">Transcription</keyword>
<dbReference type="SUPFAM" id="SSF47789">
    <property type="entry name" value="C-terminal domain of RNA polymerase alpha subunit"/>
    <property type="match status" value="1"/>
</dbReference>
<comment type="domain">
    <text evidence="11">The N-terminal domain is essential for RNAP assembly and basal transcription, whereas the C-terminal domain is involved in interaction with transcriptional regulators and with upstream promoter elements.</text>
</comment>
<sequence length="318" mass="34823">MLYEGGEKKMLDLLEITTEVEKETENFGRFTVEPLNQGYGHTIGNSLRRVLLSSLSGAAVTQVKISGVRHQFTAVSGMSEDIVEFILNLKKLRLEITSDKPVKLSLDVKGPKEVKAKDIGKSAGVEIVNGDLTLANLADSKSKISATIIAENGSGYSLAEERKTGEIGLIPVDANFSPVSKVNYEVEATRVGRVTNFDKLTIEITTDGTIKPSEALKSAAKILVDHFKVIYEPQAVSKKQKSTPSAEDKSITDELLKTSLEELDLPVRLTNSLKSGKIETLGDFLTKDKKDLMKMKNMGPKSISLVEEKLRERGVEIK</sequence>
<evidence type="ECO:0000256" key="7">
    <source>
        <dbReference type="ARBA" id="ARBA00023163"/>
    </source>
</evidence>
<feature type="region of interest" description="Alpha C-terminal domain (alpha-CTD)" evidence="11">
    <location>
        <begin position="252"/>
        <end position="318"/>
    </location>
</feature>
<dbReference type="Gene3D" id="3.30.1360.10">
    <property type="entry name" value="RNA polymerase, RBP11-like subunit"/>
    <property type="match status" value="1"/>
</dbReference>
<dbReference type="HAMAP" id="MF_00059">
    <property type="entry name" value="RNApol_bact_RpoA"/>
    <property type="match status" value="1"/>
</dbReference>
<evidence type="ECO:0000256" key="9">
    <source>
        <dbReference type="ARBA" id="ARBA00033070"/>
    </source>
</evidence>
<dbReference type="Gene3D" id="2.170.120.12">
    <property type="entry name" value="DNA-directed RNA polymerase, insert domain"/>
    <property type="match status" value="1"/>
</dbReference>
<dbReference type="InterPro" id="IPR011262">
    <property type="entry name" value="DNA-dir_RNA_pol_insert"/>
</dbReference>
<comment type="function">
    <text evidence="11">DNA-dependent RNA polymerase catalyzes the transcription of DNA into RNA using the four ribonucleoside triphosphates as substrates.</text>
</comment>
<dbReference type="FunFam" id="2.170.120.12:FF:000001">
    <property type="entry name" value="DNA-directed RNA polymerase subunit alpha"/>
    <property type="match status" value="1"/>
</dbReference>
<dbReference type="PATRIC" id="fig|1618408.3.peg.245"/>